<name>A0A7M5UR64_9CNID</name>
<evidence type="ECO:0000259" key="8">
    <source>
        <dbReference type="PROSITE" id="PS51366"/>
    </source>
</evidence>
<evidence type="ECO:0000256" key="6">
    <source>
        <dbReference type="ARBA" id="ARBA00023242"/>
    </source>
</evidence>
<feature type="compositionally biased region" description="Basic and acidic residues" evidence="7">
    <location>
        <begin position="43"/>
        <end position="57"/>
    </location>
</feature>
<dbReference type="Pfam" id="PF02847">
    <property type="entry name" value="MA3"/>
    <property type="match status" value="2"/>
</dbReference>
<feature type="compositionally biased region" description="Basic residues" evidence="7">
    <location>
        <begin position="72"/>
        <end position="86"/>
    </location>
</feature>
<dbReference type="OrthoDB" id="414546at2759"/>
<dbReference type="GO" id="GO:0045892">
    <property type="term" value="P:negative regulation of DNA-templated transcription"/>
    <property type="evidence" value="ECO:0007669"/>
    <property type="project" value="InterPro"/>
</dbReference>
<protein>
    <recommendedName>
        <fullName evidence="3">Programmed cell death protein 4</fullName>
    </recommendedName>
</protein>
<dbReference type="GO" id="GO:0005829">
    <property type="term" value="C:cytosol"/>
    <property type="evidence" value="ECO:0007669"/>
    <property type="project" value="TreeGrafter"/>
</dbReference>
<dbReference type="Proteomes" id="UP000594262">
    <property type="component" value="Unplaced"/>
</dbReference>
<evidence type="ECO:0000256" key="1">
    <source>
        <dbReference type="ARBA" id="ARBA00004496"/>
    </source>
</evidence>
<dbReference type="RefSeq" id="XP_066927032.1">
    <property type="nucleotide sequence ID" value="XM_067070931.1"/>
</dbReference>
<evidence type="ECO:0000256" key="3">
    <source>
        <dbReference type="ARBA" id="ARBA00014414"/>
    </source>
</evidence>
<dbReference type="AlphaFoldDB" id="A0A7M5UR64"/>
<organism evidence="9 10">
    <name type="scientific">Clytia hemisphaerica</name>
    <dbReference type="NCBI Taxonomy" id="252671"/>
    <lineage>
        <taxon>Eukaryota</taxon>
        <taxon>Metazoa</taxon>
        <taxon>Cnidaria</taxon>
        <taxon>Hydrozoa</taxon>
        <taxon>Hydroidolina</taxon>
        <taxon>Leptothecata</taxon>
        <taxon>Obeliida</taxon>
        <taxon>Clytiidae</taxon>
        <taxon>Clytia</taxon>
    </lineage>
</organism>
<dbReference type="InterPro" id="IPR016024">
    <property type="entry name" value="ARM-type_fold"/>
</dbReference>
<dbReference type="PROSITE" id="PS51366">
    <property type="entry name" value="MI"/>
    <property type="match status" value="2"/>
</dbReference>
<dbReference type="FunFam" id="1.25.40.180:FF:000009">
    <property type="entry name" value="programmed cell death protein 4"/>
    <property type="match status" value="1"/>
</dbReference>
<keyword evidence="10" id="KW-1185">Reference proteome</keyword>
<feature type="region of interest" description="Disordered" evidence="7">
    <location>
        <begin position="1"/>
        <end position="119"/>
    </location>
</feature>
<dbReference type="PANTHER" id="PTHR12626:SF0">
    <property type="entry name" value="PROGRAMMED CELL DEATH PROTEIN 4"/>
    <property type="match status" value="1"/>
</dbReference>
<feature type="domain" description="MI" evidence="8">
    <location>
        <begin position="137"/>
        <end position="259"/>
    </location>
</feature>
<evidence type="ECO:0000256" key="4">
    <source>
        <dbReference type="ARBA" id="ARBA00022490"/>
    </source>
</evidence>
<evidence type="ECO:0000313" key="9">
    <source>
        <dbReference type="EnsemblMetazoa" id="CLYHEMP003153.1"/>
    </source>
</evidence>
<dbReference type="PANTHER" id="PTHR12626">
    <property type="entry name" value="PROGRAMMED CELL DEATH 4"/>
    <property type="match status" value="1"/>
</dbReference>
<dbReference type="FunFam" id="1.25.40.180:FF:000008">
    <property type="entry name" value="Programmed cell death protein 4"/>
    <property type="match status" value="1"/>
</dbReference>
<dbReference type="SMART" id="SM00544">
    <property type="entry name" value="MA3"/>
    <property type="match status" value="2"/>
</dbReference>
<accession>A0A7M5UR64</accession>
<reference evidence="9" key="1">
    <citation type="submission" date="2021-01" db="UniProtKB">
        <authorList>
            <consortium name="EnsemblMetazoa"/>
        </authorList>
    </citation>
    <scope>IDENTIFICATION</scope>
</reference>
<keyword evidence="5" id="KW-0677">Repeat</keyword>
<dbReference type="InterPro" id="IPR039778">
    <property type="entry name" value="PDCD4"/>
</dbReference>
<comment type="subcellular location">
    <subcellularLocation>
        <location evidence="1">Cytoplasm</location>
    </subcellularLocation>
</comment>
<evidence type="ECO:0000256" key="7">
    <source>
        <dbReference type="SAM" id="MobiDB-lite"/>
    </source>
</evidence>
<sequence>MAEHPKLTPTASSEMMQATSLADRNQLTNGAINNLKKSSRTRSKSESHHPSSDKQKELYGVVVKSAKDRAHDRKPKNMKGSGKPKKAGGGGKGTWGKNGEIYEEECNDPQDPNYDSETDKPEDLVMQEVIPDLTSAEFDVVVTPLLQEFFEHGITFEVIEPLKELNITHLKHRIVYLLVTLALEKKGAQRELASVLLSDLYGERLVCEQDMELGFQALMNTLPDLQLDTPDATTILGQFMARCIADDCLNPIYIREHLEHPNDIQRQALTTANTYLQSRHGLVRLDTVWGFGGGNRPVKTLIKEIVLMIREYLASKDMAEAERCLSDLDVPHFHHEIVYEAIQIALENNSEVIIEAIVGLLKHFFTCGMVSIDQMNSGFKRIFESMDDIVIDVPRAYKYLDVVLDKSCRAGIITLAMRQSAPSRGRKRFVSEGDFGMSPRPLI</sequence>
<evidence type="ECO:0000313" key="10">
    <source>
        <dbReference type="Proteomes" id="UP000594262"/>
    </source>
</evidence>
<keyword evidence="4" id="KW-0963">Cytoplasm</keyword>
<keyword evidence="6" id="KW-0539">Nucleus</keyword>
<feature type="compositionally biased region" description="Gly residues" evidence="7">
    <location>
        <begin position="87"/>
        <end position="96"/>
    </location>
</feature>
<feature type="domain" description="MI" evidence="8">
    <location>
        <begin position="300"/>
        <end position="423"/>
    </location>
</feature>
<evidence type="ECO:0000256" key="5">
    <source>
        <dbReference type="ARBA" id="ARBA00022737"/>
    </source>
</evidence>
<evidence type="ECO:0000256" key="2">
    <source>
        <dbReference type="ARBA" id="ARBA00005497"/>
    </source>
</evidence>
<dbReference type="EnsemblMetazoa" id="CLYHEMT003153.1">
    <property type="protein sequence ID" value="CLYHEMP003153.1"/>
    <property type="gene ID" value="CLYHEMG003153"/>
</dbReference>
<dbReference type="GeneID" id="136814393"/>
<dbReference type="GO" id="GO:0005634">
    <property type="term" value="C:nucleus"/>
    <property type="evidence" value="ECO:0007669"/>
    <property type="project" value="TreeGrafter"/>
</dbReference>
<proteinExistence type="inferred from homology"/>
<dbReference type="SUPFAM" id="SSF48371">
    <property type="entry name" value="ARM repeat"/>
    <property type="match status" value="2"/>
</dbReference>
<feature type="compositionally biased region" description="Polar residues" evidence="7">
    <location>
        <begin position="9"/>
        <end position="32"/>
    </location>
</feature>
<dbReference type="InterPro" id="IPR003891">
    <property type="entry name" value="Initiation_fac_eIF4g_MI"/>
</dbReference>
<comment type="similarity">
    <text evidence="2">Belongs to the PDCD4 family.</text>
</comment>
<dbReference type="Gene3D" id="1.25.40.180">
    <property type="match status" value="2"/>
</dbReference>